<feature type="compositionally biased region" description="Basic residues" evidence="1">
    <location>
        <begin position="32"/>
        <end position="43"/>
    </location>
</feature>
<feature type="compositionally biased region" description="Basic and acidic residues" evidence="1">
    <location>
        <begin position="56"/>
        <end position="67"/>
    </location>
</feature>
<proteinExistence type="predicted"/>
<dbReference type="EMBL" id="VSRR010133852">
    <property type="protein sequence ID" value="MPD02943.1"/>
    <property type="molecule type" value="Genomic_DNA"/>
</dbReference>
<dbReference type="AlphaFoldDB" id="A0A5B7K398"/>
<evidence type="ECO:0000313" key="2">
    <source>
        <dbReference type="EMBL" id="MPD02943.1"/>
    </source>
</evidence>
<protein>
    <submittedName>
        <fullName evidence="2">Uncharacterized protein</fullName>
    </submittedName>
</protein>
<keyword evidence="3" id="KW-1185">Reference proteome</keyword>
<dbReference type="Proteomes" id="UP000324222">
    <property type="component" value="Unassembled WGS sequence"/>
</dbReference>
<comment type="caution">
    <text evidence="2">The sequence shown here is derived from an EMBL/GenBank/DDBJ whole genome shotgun (WGS) entry which is preliminary data.</text>
</comment>
<reference evidence="2 3" key="1">
    <citation type="submission" date="2019-05" db="EMBL/GenBank/DDBJ databases">
        <title>Another draft genome of Portunus trituberculatus and its Hox gene families provides insights of decapod evolution.</title>
        <authorList>
            <person name="Jeong J.-H."/>
            <person name="Song I."/>
            <person name="Kim S."/>
            <person name="Choi T."/>
            <person name="Kim D."/>
            <person name="Ryu S."/>
            <person name="Kim W."/>
        </authorList>
    </citation>
    <scope>NUCLEOTIDE SEQUENCE [LARGE SCALE GENOMIC DNA]</scope>
    <source>
        <tissue evidence="2">Muscle</tissue>
    </source>
</reference>
<evidence type="ECO:0000313" key="3">
    <source>
        <dbReference type="Proteomes" id="UP000324222"/>
    </source>
</evidence>
<name>A0A5B7K398_PORTR</name>
<feature type="region of interest" description="Disordered" evidence="1">
    <location>
        <begin position="20"/>
        <end position="67"/>
    </location>
</feature>
<accession>A0A5B7K398</accession>
<organism evidence="2 3">
    <name type="scientific">Portunus trituberculatus</name>
    <name type="common">Swimming crab</name>
    <name type="synonym">Neptunus trituberculatus</name>
    <dbReference type="NCBI Taxonomy" id="210409"/>
    <lineage>
        <taxon>Eukaryota</taxon>
        <taxon>Metazoa</taxon>
        <taxon>Ecdysozoa</taxon>
        <taxon>Arthropoda</taxon>
        <taxon>Crustacea</taxon>
        <taxon>Multicrustacea</taxon>
        <taxon>Malacostraca</taxon>
        <taxon>Eumalacostraca</taxon>
        <taxon>Eucarida</taxon>
        <taxon>Decapoda</taxon>
        <taxon>Pleocyemata</taxon>
        <taxon>Brachyura</taxon>
        <taxon>Eubrachyura</taxon>
        <taxon>Portunoidea</taxon>
        <taxon>Portunidae</taxon>
        <taxon>Portuninae</taxon>
        <taxon>Portunus</taxon>
    </lineage>
</organism>
<evidence type="ECO:0000256" key="1">
    <source>
        <dbReference type="SAM" id="MobiDB-lite"/>
    </source>
</evidence>
<gene>
    <name evidence="2" type="ORF">E2C01_098552</name>
</gene>
<sequence length="67" mass="8075">MFKSHPILKVEMRPTMKENLKKRDSSLTQLKKNTRRLHYHRCHPSIQRIPSQRPSLHQEGRQESSRT</sequence>